<protein>
    <recommendedName>
        <fullName evidence="12">C2H2-type domain-containing protein</fullName>
    </recommendedName>
</protein>
<feature type="compositionally biased region" description="Acidic residues" evidence="11">
    <location>
        <begin position="400"/>
        <end position="417"/>
    </location>
</feature>
<sequence length="1136" mass="128128">MASNRSDVELQRVGNIEDGQYPTVHDLMSLRRDVTIQPLSGNTLQPTRPTGILNLREKVIQIFQEESERACEEDAKYRKFLLKGRLTLTVNGEDRIFIEINDTYPHDNGATSPEIPLESTGIPPIGQNQPMNTPGSQIIQSALNYDFSPTTYIDQAMIDRVTSLGQLELLRRYTASQIAQKQPIDHNDNNHGDMVKDGNEPVNLHPMSGSPAFPKNAENDSERRSESRLEPQTPINLQITANPPVFPSRTTSTDVTHTHSSPVEESTNLLPKQVPAHHPENNSETIPVSTSLNDKTVDESSTEEARKCYLCEEVFEDRMAFLLHVEKHYQNLAQKFQQEQSADTLLHQLEEYGMSLEKSKNRTKPKKPSPKSQKKTKTPKAKTKAAPKESPTAAVVYKEDSEEDENFLDGFTDDEANDPNFVEDSIQVSKSKQTRGPSTRSRSKSNSDHQLPSKRKTPVSRKSKKSTPEAPSTLESNITEINADVNTEDEQSSLTEKTPESSPPKPKKSRRSANITAPFIPRQIKTKQMAKLNRLTTTPKMALKIRMKEKTKALAIKAANEAIAVTVTPDLKCTECDKQFTNRKAYIRHARRHSTKKCQCDICGKSFSTLDSLCHHQRGLHGNTKPYSCEECGQTFNFHHSYKLHKQKHSGERPYKCEHCNKSYLTSSHLKAHCTAVHNQGKKSKFVCTVCGKTFNYQNSLRTHQMIHSGERPHTCSLCQKGFVSRQALRTHEQSYHVTAKNFKCDICNKFYKSEMLLNVHKRRHTSDVSRFMCDICGRQFMFKSNLEAHKYVHQDGRPFGCDTCGKSFKCMSSLYTHQYTHKLETPFLCKLCGKAFKTKNCCKAHERRHTAEKSFICPTCGSCFPDKGGLSKHIRTIHNPHKHFVCKLCNKIGTRADNMRTHVKSHGKDIGSENIENFIIEVFNPDGVPLTESVIKMPTDAKPRYSTNPVSQEQHPQTQTNQDPQQQMSTLNYSQLDLFQSPSTTMQSHLPQSTLLVNSQIPSTEHNPHMIQHFTQQHNLVNIISHNNTMTTQPLPLPQGHISHVSNTQVHAMTPPLSQSNNSMTPPLSHSSRMTPPITHSVTPTPPMAQSMSPSQAMVQMNPSYTTLHPLTTETMVMGGMGGAYQPLYAPYKHQ</sequence>
<evidence type="ECO:0000256" key="11">
    <source>
        <dbReference type="SAM" id="MobiDB-lite"/>
    </source>
</evidence>
<feature type="region of interest" description="Disordered" evidence="11">
    <location>
        <begin position="180"/>
        <end position="299"/>
    </location>
</feature>
<keyword evidence="9" id="KW-0539">Nucleus</keyword>
<dbReference type="PROSITE" id="PS50157">
    <property type="entry name" value="ZINC_FINGER_C2H2_2"/>
    <property type="match status" value="12"/>
</dbReference>
<evidence type="ECO:0000313" key="14">
    <source>
        <dbReference type="Proteomes" id="UP001347796"/>
    </source>
</evidence>
<dbReference type="Gene3D" id="3.30.160.60">
    <property type="entry name" value="Classic Zinc Finger"/>
    <property type="match status" value="9"/>
</dbReference>
<dbReference type="InterPro" id="IPR050752">
    <property type="entry name" value="C2H2-ZF_domain"/>
</dbReference>
<keyword evidence="8" id="KW-0804">Transcription</keyword>
<dbReference type="InterPro" id="IPR036236">
    <property type="entry name" value="Znf_C2H2_sf"/>
</dbReference>
<feature type="compositionally biased region" description="Basic and acidic residues" evidence="11">
    <location>
        <begin position="217"/>
        <end position="229"/>
    </location>
</feature>
<feature type="compositionally biased region" description="Polar residues" evidence="11">
    <location>
        <begin position="282"/>
        <end position="294"/>
    </location>
</feature>
<keyword evidence="6" id="KW-0862">Zinc</keyword>
<dbReference type="Pfam" id="PF12874">
    <property type="entry name" value="zf-met"/>
    <property type="match status" value="1"/>
</dbReference>
<evidence type="ECO:0000256" key="5">
    <source>
        <dbReference type="ARBA" id="ARBA00022771"/>
    </source>
</evidence>
<evidence type="ECO:0000256" key="10">
    <source>
        <dbReference type="PROSITE-ProRule" id="PRU00042"/>
    </source>
</evidence>
<accession>A0AAN8JHG2</accession>
<dbReference type="GO" id="GO:0005634">
    <property type="term" value="C:nucleus"/>
    <property type="evidence" value="ECO:0007669"/>
    <property type="project" value="UniProtKB-SubCell"/>
</dbReference>
<feature type="domain" description="C2H2-type" evidence="12">
    <location>
        <begin position="686"/>
        <end position="713"/>
    </location>
</feature>
<evidence type="ECO:0000256" key="8">
    <source>
        <dbReference type="ARBA" id="ARBA00023163"/>
    </source>
</evidence>
<feature type="domain" description="C2H2-type" evidence="12">
    <location>
        <begin position="828"/>
        <end position="855"/>
    </location>
</feature>
<keyword evidence="14" id="KW-1185">Reference proteome</keyword>
<dbReference type="InterPro" id="IPR013087">
    <property type="entry name" value="Znf_C2H2_type"/>
</dbReference>
<comment type="subcellular location">
    <subcellularLocation>
        <location evidence="1">Nucleus</location>
    </subcellularLocation>
</comment>
<feature type="domain" description="C2H2-type" evidence="12">
    <location>
        <begin position="598"/>
        <end position="626"/>
    </location>
</feature>
<dbReference type="GO" id="GO:0000978">
    <property type="term" value="F:RNA polymerase II cis-regulatory region sequence-specific DNA binding"/>
    <property type="evidence" value="ECO:0007669"/>
    <property type="project" value="TreeGrafter"/>
</dbReference>
<feature type="domain" description="C2H2-type" evidence="12">
    <location>
        <begin position="714"/>
        <end position="742"/>
    </location>
</feature>
<evidence type="ECO:0000256" key="7">
    <source>
        <dbReference type="ARBA" id="ARBA00023015"/>
    </source>
</evidence>
<dbReference type="SUPFAM" id="SSF57667">
    <property type="entry name" value="beta-beta-alpha zinc fingers"/>
    <property type="match status" value="5"/>
</dbReference>
<keyword evidence="3" id="KW-0479">Metal-binding</keyword>
<keyword evidence="7" id="KW-0805">Transcription regulation</keyword>
<dbReference type="AlphaFoldDB" id="A0AAN8JHG2"/>
<feature type="domain" description="C2H2-type" evidence="12">
    <location>
        <begin position="743"/>
        <end position="770"/>
    </location>
</feature>
<dbReference type="Pfam" id="PF00096">
    <property type="entry name" value="zf-C2H2"/>
    <property type="match status" value="5"/>
</dbReference>
<evidence type="ECO:0000256" key="9">
    <source>
        <dbReference type="ARBA" id="ARBA00023242"/>
    </source>
</evidence>
<feature type="compositionally biased region" description="Low complexity" evidence="11">
    <location>
        <begin position="955"/>
        <end position="967"/>
    </location>
</feature>
<evidence type="ECO:0000256" key="6">
    <source>
        <dbReference type="ARBA" id="ARBA00022833"/>
    </source>
</evidence>
<feature type="domain" description="C2H2-type" evidence="12">
    <location>
        <begin position="856"/>
        <end position="884"/>
    </location>
</feature>
<dbReference type="SMART" id="SM00355">
    <property type="entry name" value="ZnF_C2H2"/>
    <property type="match status" value="13"/>
</dbReference>
<comment type="caution">
    <text evidence="13">The sequence shown here is derived from an EMBL/GenBank/DDBJ whole genome shotgun (WGS) entry which is preliminary data.</text>
</comment>
<gene>
    <name evidence="13" type="ORF">SNE40_017645</name>
</gene>
<dbReference type="GO" id="GO:0000981">
    <property type="term" value="F:DNA-binding transcription factor activity, RNA polymerase II-specific"/>
    <property type="evidence" value="ECO:0007669"/>
    <property type="project" value="TreeGrafter"/>
</dbReference>
<feature type="compositionally biased region" description="Low complexity" evidence="11">
    <location>
        <begin position="247"/>
        <end position="263"/>
    </location>
</feature>
<dbReference type="PROSITE" id="PS00028">
    <property type="entry name" value="ZINC_FINGER_C2H2_1"/>
    <property type="match status" value="12"/>
</dbReference>
<feature type="domain" description="C2H2-type" evidence="12">
    <location>
        <begin position="772"/>
        <end position="799"/>
    </location>
</feature>
<feature type="compositionally biased region" description="Basic residues" evidence="11">
    <location>
        <begin position="361"/>
        <end position="385"/>
    </location>
</feature>
<dbReference type="PANTHER" id="PTHR24384">
    <property type="entry name" value="FINGER PUTATIVE TRANSCRIPTION FACTOR FAMILY-RELATED"/>
    <property type="match status" value="1"/>
</dbReference>
<feature type="compositionally biased region" description="Polar residues" evidence="11">
    <location>
        <begin position="469"/>
        <end position="480"/>
    </location>
</feature>
<evidence type="ECO:0000256" key="4">
    <source>
        <dbReference type="ARBA" id="ARBA00022737"/>
    </source>
</evidence>
<evidence type="ECO:0000256" key="3">
    <source>
        <dbReference type="ARBA" id="ARBA00022723"/>
    </source>
</evidence>
<name>A0AAN8JHG2_PATCE</name>
<dbReference type="PANTHER" id="PTHR24384:SF196">
    <property type="entry name" value="ZINC FINGER AND BTB DOMAIN-CONTAINING PROTEIN 11"/>
    <property type="match status" value="1"/>
</dbReference>
<proteinExistence type="inferred from homology"/>
<dbReference type="Pfam" id="PF13912">
    <property type="entry name" value="zf-C2H2_6"/>
    <property type="match status" value="2"/>
</dbReference>
<keyword evidence="4" id="KW-0677">Repeat</keyword>
<dbReference type="FunFam" id="3.30.160.60:FF:000100">
    <property type="entry name" value="Zinc finger 45-like"/>
    <property type="match status" value="1"/>
</dbReference>
<feature type="domain" description="C2H2-type" evidence="12">
    <location>
        <begin position="627"/>
        <end position="654"/>
    </location>
</feature>
<dbReference type="FunFam" id="3.30.160.60:FF:000446">
    <property type="entry name" value="Zinc finger protein"/>
    <property type="match status" value="2"/>
</dbReference>
<feature type="compositionally biased region" description="Basic and acidic residues" evidence="11">
    <location>
        <begin position="183"/>
        <end position="199"/>
    </location>
</feature>
<evidence type="ECO:0000256" key="1">
    <source>
        <dbReference type="ARBA" id="ARBA00004123"/>
    </source>
</evidence>
<dbReference type="EMBL" id="JAZGQO010000011">
    <property type="protein sequence ID" value="KAK6174349.1"/>
    <property type="molecule type" value="Genomic_DNA"/>
</dbReference>
<feature type="domain" description="C2H2-type" evidence="12">
    <location>
        <begin position="571"/>
        <end position="598"/>
    </location>
</feature>
<feature type="domain" description="C2H2-type" evidence="12">
    <location>
        <begin position="885"/>
        <end position="907"/>
    </location>
</feature>
<feature type="compositionally biased region" description="Basic residues" evidence="11">
    <location>
        <begin position="452"/>
        <end position="465"/>
    </location>
</feature>
<feature type="domain" description="C2H2-type" evidence="12">
    <location>
        <begin position="800"/>
        <end position="827"/>
    </location>
</feature>
<dbReference type="Proteomes" id="UP001347796">
    <property type="component" value="Unassembled WGS sequence"/>
</dbReference>
<evidence type="ECO:0000256" key="2">
    <source>
        <dbReference type="ARBA" id="ARBA00006991"/>
    </source>
</evidence>
<comment type="similarity">
    <text evidence="2">Belongs to the krueppel C2H2-type zinc-finger protein family.</text>
</comment>
<organism evidence="13 14">
    <name type="scientific">Patella caerulea</name>
    <name type="common">Rayed Mediterranean limpet</name>
    <dbReference type="NCBI Taxonomy" id="87958"/>
    <lineage>
        <taxon>Eukaryota</taxon>
        <taxon>Metazoa</taxon>
        <taxon>Spiralia</taxon>
        <taxon>Lophotrochozoa</taxon>
        <taxon>Mollusca</taxon>
        <taxon>Gastropoda</taxon>
        <taxon>Patellogastropoda</taxon>
        <taxon>Patelloidea</taxon>
        <taxon>Patellidae</taxon>
        <taxon>Patella</taxon>
    </lineage>
</organism>
<dbReference type="FunFam" id="3.30.160.60:FF:000193">
    <property type="entry name" value="Zinc finger protein 300"/>
    <property type="match status" value="1"/>
</dbReference>
<feature type="region of interest" description="Disordered" evidence="11">
    <location>
        <begin position="355"/>
        <end position="518"/>
    </location>
</feature>
<feature type="compositionally biased region" description="Polar residues" evidence="11">
    <location>
        <begin position="426"/>
        <end position="440"/>
    </location>
</feature>
<evidence type="ECO:0000313" key="13">
    <source>
        <dbReference type="EMBL" id="KAK6174349.1"/>
    </source>
</evidence>
<dbReference type="GO" id="GO:0008270">
    <property type="term" value="F:zinc ion binding"/>
    <property type="evidence" value="ECO:0007669"/>
    <property type="project" value="UniProtKB-KW"/>
</dbReference>
<reference evidence="13 14" key="1">
    <citation type="submission" date="2024-01" db="EMBL/GenBank/DDBJ databases">
        <title>The genome of the rayed Mediterranean limpet Patella caerulea (Linnaeus, 1758).</title>
        <authorList>
            <person name="Anh-Thu Weber A."/>
            <person name="Halstead-Nussloch G."/>
        </authorList>
    </citation>
    <scope>NUCLEOTIDE SEQUENCE [LARGE SCALE GENOMIC DNA]</scope>
    <source>
        <strain evidence="13">AATW-2023a</strain>
        <tissue evidence="13">Whole specimen</tissue>
    </source>
</reference>
<feature type="domain" description="C2H2-type" evidence="12">
    <location>
        <begin position="655"/>
        <end position="683"/>
    </location>
</feature>
<keyword evidence="5 10" id="KW-0863">Zinc-finger</keyword>
<evidence type="ECO:0000259" key="12">
    <source>
        <dbReference type="PROSITE" id="PS50157"/>
    </source>
</evidence>
<feature type="region of interest" description="Disordered" evidence="11">
    <location>
        <begin position="941"/>
        <end position="967"/>
    </location>
</feature>